<organism evidence="2 3">
    <name type="scientific">Veillonella tobetsuensis</name>
    <dbReference type="NCBI Taxonomy" id="1110546"/>
    <lineage>
        <taxon>Bacteria</taxon>
        <taxon>Bacillati</taxon>
        <taxon>Bacillota</taxon>
        <taxon>Negativicutes</taxon>
        <taxon>Veillonellales</taxon>
        <taxon>Veillonellaceae</taxon>
        <taxon>Veillonella</taxon>
    </lineage>
</organism>
<accession>A0A2S7ZP60</accession>
<dbReference type="AlphaFoldDB" id="A0A2S7ZP60"/>
<comment type="caution">
    <text evidence="2">The sequence shown here is derived from an EMBL/GenBank/DDBJ whole genome shotgun (WGS) entry which is preliminary data.</text>
</comment>
<reference evidence="2 3" key="1">
    <citation type="submission" date="2018-01" db="EMBL/GenBank/DDBJ databases">
        <title>Draft genome sequences of clinical isolates and type strains of oral Veillonella including Veillonella infantum sp., nov.</title>
        <authorList>
            <person name="Mashima I."/>
            <person name="Liao Y.-C."/>
            <person name="Sabharwal A."/>
            <person name="Haase E.M."/>
            <person name="Nakazawa F."/>
            <person name="Scannapieco F.A."/>
        </authorList>
    </citation>
    <scope>NUCLEOTIDE SEQUENCE [LARGE SCALE GENOMIC DNA]</scope>
    <source>
        <strain evidence="2 3">Y6</strain>
    </source>
</reference>
<protein>
    <submittedName>
        <fullName evidence="2">Uncharacterized protein</fullName>
    </submittedName>
</protein>
<evidence type="ECO:0000313" key="2">
    <source>
        <dbReference type="EMBL" id="PQL24985.1"/>
    </source>
</evidence>
<dbReference type="STRING" id="1110546.GCA_001078375_01236"/>
<keyword evidence="1" id="KW-0812">Transmembrane</keyword>
<name>A0A2S7ZP60_9FIRM</name>
<dbReference type="EMBL" id="PPDF01000012">
    <property type="protein sequence ID" value="PQL24985.1"/>
    <property type="molecule type" value="Genomic_DNA"/>
</dbReference>
<keyword evidence="1" id="KW-1133">Transmembrane helix</keyword>
<gene>
    <name evidence="2" type="ORF">VTHSUH11_08375</name>
</gene>
<feature type="transmembrane region" description="Helical" evidence="1">
    <location>
        <begin position="23"/>
        <end position="52"/>
    </location>
</feature>
<sequence length="193" mass="21799">MKYPHFLAHLIIKNNALKKVGGFILPSIVISILISSFVLIMVMTICMTCFIWTERIDDSLAMLEDGRYTRRAIVAHIIWNDSKTSVDDKGHILSINDTRRTAFTVTRRALYRKLSDGSLQPLSGSRIIGTDDKRRLDADTPFSMNSNGVVSLQWSVNNLFNTETEHAKGYGGIANYEVATGVSTHFDWYKKTH</sequence>
<proteinExistence type="predicted"/>
<evidence type="ECO:0000313" key="3">
    <source>
        <dbReference type="Proteomes" id="UP000238877"/>
    </source>
</evidence>
<evidence type="ECO:0000256" key="1">
    <source>
        <dbReference type="SAM" id="Phobius"/>
    </source>
</evidence>
<keyword evidence="1" id="KW-0472">Membrane</keyword>
<dbReference type="Proteomes" id="UP000238877">
    <property type="component" value="Unassembled WGS sequence"/>
</dbReference>
<dbReference type="RefSeq" id="WP_105093323.1">
    <property type="nucleotide sequence ID" value="NZ_PPDF01000012.1"/>
</dbReference>